<reference evidence="3 4" key="1">
    <citation type="submission" date="2016-04" db="EMBL/GenBank/DDBJ databases">
        <title>A degradative enzymes factory behind the ericoid mycorrhizal symbiosis.</title>
        <authorList>
            <consortium name="DOE Joint Genome Institute"/>
            <person name="Martino E."/>
            <person name="Morin E."/>
            <person name="Grelet G."/>
            <person name="Kuo A."/>
            <person name="Kohler A."/>
            <person name="Daghino S."/>
            <person name="Barry K."/>
            <person name="Choi C."/>
            <person name="Cichocki N."/>
            <person name="Clum A."/>
            <person name="Copeland A."/>
            <person name="Hainaut M."/>
            <person name="Haridas S."/>
            <person name="Labutti K."/>
            <person name="Lindquist E."/>
            <person name="Lipzen A."/>
            <person name="Khouja H.-R."/>
            <person name="Murat C."/>
            <person name="Ohm R."/>
            <person name="Olson A."/>
            <person name="Spatafora J."/>
            <person name="Veneault-Fourrey C."/>
            <person name="Henrissat B."/>
            <person name="Grigoriev I."/>
            <person name="Martin F."/>
            <person name="Perotto S."/>
        </authorList>
    </citation>
    <scope>NUCLEOTIDE SEQUENCE [LARGE SCALE GENOMIC DNA]</scope>
    <source>
        <strain evidence="3 4">F</strain>
    </source>
</reference>
<dbReference type="PANTHER" id="PTHR44196">
    <property type="entry name" value="DEHYDROGENASE/REDUCTASE SDR FAMILY MEMBER 7B"/>
    <property type="match status" value="1"/>
</dbReference>
<comment type="similarity">
    <text evidence="1">Belongs to the short-chain dehydrogenases/reductases (SDR) family.</text>
</comment>
<dbReference type="Gene3D" id="3.40.50.720">
    <property type="entry name" value="NAD(P)-binding Rossmann-like Domain"/>
    <property type="match status" value="1"/>
</dbReference>
<accession>A0A2J6QZC3</accession>
<dbReference type="InterPro" id="IPR036291">
    <property type="entry name" value="NAD(P)-bd_dom_sf"/>
</dbReference>
<dbReference type="AlphaFoldDB" id="A0A2J6QZC3"/>
<protein>
    <submittedName>
        <fullName evidence="3">Putative NADP(+)-dependent dehydrogenase</fullName>
    </submittedName>
</protein>
<dbReference type="GO" id="GO:0016020">
    <property type="term" value="C:membrane"/>
    <property type="evidence" value="ECO:0007669"/>
    <property type="project" value="TreeGrafter"/>
</dbReference>
<dbReference type="OrthoDB" id="37659at2759"/>
<proteinExistence type="inferred from homology"/>
<dbReference type="EMBL" id="KZ613962">
    <property type="protein sequence ID" value="PMD31618.1"/>
    <property type="molecule type" value="Genomic_DNA"/>
</dbReference>
<dbReference type="InterPro" id="IPR002347">
    <property type="entry name" value="SDR_fam"/>
</dbReference>
<dbReference type="SUPFAM" id="SSF51735">
    <property type="entry name" value="NAD(P)-binding Rossmann-fold domains"/>
    <property type="match status" value="1"/>
</dbReference>
<gene>
    <name evidence="3" type="ORF">L207DRAFT_501329</name>
</gene>
<evidence type="ECO:0000256" key="1">
    <source>
        <dbReference type="ARBA" id="ARBA00006484"/>
    </source>
</evidence>
<dbReference type="PRINTS" id="PR00081">
    <property type="entry name" value="GDHRDH"/>
</dbReference>
<sequence>MYIKETVLIIGATSGIGAGLARRINAQGKKVIATGRRQERLSSLAAELPGLGTSNFDISNLATLPMNITELTRTYPDIDTVILNASIQSMFSFADPTSSSPEAITKEVNTNLTAPMIICQTLVPHFLASKKPCSIIFISSAFAYVPVQLFPIYGPTKAGLHSFGVSLRAQLAGTNVTVTDLAPAYVDTELDTGHKERLIEMLGGVDKVPKPTPLEEFLDDAMKELDGLADGKPKREIAIGHFPEMAQKAWREAIGPLLEIFHVDG</sequence>
<keyword evidence="4" id="KW-1185">Reference proteome</keyword>
<evidence type="ECO:0000313" key="4">
    <source>
        <dbReference type="Proteomes" id="UP000235786"/>
    </source>
</evidence>
<dbReference type="GO" id="GO:0016491">
    <property type="term" value="F:oxidoreductase activity"/>
    <property type="evidence" value="ECO:0007669"/>
    <property type="project" value="UniProtKB-KW"/>
</dbReference>
<dbReference type="Pfam" id="PF00106">
    <property type="entry name" value="adh_short"/>
    <property type="match status" value="1"/>
</dbReference>
<dbReference type="STRING" id="1149755.A0A2J6QZC3"/>
<keyword evidence="2" id="KW-0560">Oxidoreductase</keyword>
<evidence type="ECO:0000256" key="2">
    <source>
        <dbReference type="ARBA" id="ARBA00023002"/>
    </source>
</evidence>
<organism evidence="3 4">
    <name type="scientific">Hyaloscypha variabilis (strain UAMH 11265 / GT02V1 / F)</name>
    <name type="common">Meliniomyces variabilis</name>
    <dbReference type="NCBI Taxonomy" id="1149755"/>
    <lineage>
        <taxon>Eukaryota</taxon>
        <taxon>Fungi</taxon>
        <taxon>Dikarya</taxon>
        <taxon>Ascomycota</taxon>
        <taxon>Pezizomycotina</taxon>
        <taxon>Leotiomycetes</taxon>
        <taxon>Helotiales</taxon>
        <taxon>Hyaloscyphaceae</taxon>
        <taxon>Hyaloscypha</taxon>
        <taxon>Hyaloscypha variabilis</taxon>
    </lineage>
</organism>
<dbReference type="PANTHER" id="PTHR44196:SF1">
    <property type="entry name" value="DEHYDROGENASE_REDUCTASE SDR FAMILY MEMBER 7B"/>
    <property type="match status" value="1"/>
</dbReference>
<dbReference type="Proteomes" id="UP000235786">
    <property type="component" value="Unassembled WGS sequence"/>
</dbReference>
<evidence type="ECO:0000313" key="3">
    <source>
        <dbReference type="EMBL" id="PMD31618.1"/>
    </source>
</evidence>
<name>A0A2J6QZC3_HYAVF</name>